<keyword evidence="10" id="KW-0325">Glycoprotein</keyword>
<dbReference type="CTD" id="550571"/>
<evidence type="ECO:0000256" key="1">
    <source>
        <dbReference type="ARBA" id="ARBA00004240"/>
    </source>
</evidence>
<evidence type="ECO:0000256" key="8">
    <source>
        <dbReference type="ARBA" id="ARBA00023034"/>
    </source>
</evidence>
<evidence type="ECO:0000256" key="3">
    <source>
        <dbReference type="ARBA" id="ARBA00004613"/>
    </source>
</evidence>
<reference evidence="13" key="2">
    <citation type="submission" date="2025-08" db="UniProtKB">
        <authorList>
            <consortium name="Ensembl"/>
        </authorList>
    </citation>
    <scope>IDENTIFICATION</scope>
</reference>
<keyword evidence="9" id="KW-1015">Disulfide bond</keyword>
<evidence type="ECO:0000256" key="12">
    <source>
        <dbReference type="SAM" id="SignalP"/>
    </source>
</evidence>
<dbReference type="Pfam" id="PF15819">
    <property type="entry name" value="Fibin"/>
    <property type="match status" value="1"/>
</dbReference>
<organism evidence="13 14">
    <name type="scientific">Gouania willdenowi</name>
    <name type="common">Blunt-snouted clingfish</name>
    <name type="synonym">Lepadogaster willdenowi</name>
    <dbReference type="NCBI Taxonomy" id="441366"/>
    <lineage>
        <taxon>Eukaryota</taxon>
        <taxon>Metazoa</taxon>
        <taxon>Chordata</taxon>
        <taxon>Craniata</taxon>
        <taxon>Vertebrata</taxon>
        <taxon>Euteleostomi</taxon>
        <taxon>Actinopterygii</taxon>
        <taxon>Neopterygii</taxon>
        <taxon>Teleostei</taxon>
        <taxon>Neoteleostei</taxon>
        <taxon>Acanthomorphata</taxon>
        <taxon>Ovalentaria</taxon>
        <taxon>Blenniimorphae</taxon>
        <taxon>Blenniiformes</taxon>
        <taxon>Gobiesocoidei</taxon>
        <taxon>Gobiesocidae</taxon>
        <taxon>Gobiesocinae</taxon>
        <taxon>Gouania</taxon>
    </lineage>
</organism>
<protein>
    <submittedName>
        <fullName evidence="13">Fin bud initiation factor-like</fullName>
    </submittedName>
</protein>
<dbReference type="AlphaFoldDB" id="A0A8C5FYQ8"/>
<evidence type="ECO:0000256" key="9">
    <source>
        <dbReference type="ARBA" id="ARBA00023157"/>
    </source>
</evidence>
<evidence type="ECO:0000256" key="7">
    <source>
        <dbReference type="ARBA" id="ARBA00022824"/>
    </source>
</evidence>
<feature type="chain" id="PRO_5034983820" evidence="12">
    <location>
        <begin position="21"/>
        <end position="207"/>
    </location>
</feature>
<reference evidence="13" key="1">
    <citation type="submission" date="2020-06" db="EMBL/GenBank/DDBJ databases">
        <authorList>
            <consortium name="Wellcome Sanger Institute Data Sharing"/>
        </authorList>
    </citation>
    <scope>NUCLEOTIDE SEQUENCE [LARGE SCALE GENOMIC DNA]</scope>
</reference>
<keyword evidence="5" id="KW-0964">Secreted</keyword>
<dbReference type="Proteomes" id="UP000694680">
    <property type="component" value="Chromosome 3"/>
</dbReference>
<keyword evidence="6 12" id="KW-0732">Signal</keyword>
<name>A0A8C5FYQ8_GOUWI</name>
<comment type="subunit">
    <text evidence="11">Homodimer; disulfide-linked. Seems to also exist as monomers.</text>
</comment>
<dbReference type="PANTHER" id="PTHR31185:SF0">
    <property type="entry name" value="FIN BUD INITIATION FACTOR HOMOLOG"/>
    <property type="match status" value="1"/>
</dbReference>
<keyword evidence="14" id="KW-1185">Reference proteome</keyword>
<dbReference type="GO" id="GO:0005794">
    <property type="term" value="C:Golgi apparatus"/>
    <property type="evidence" value="ECO:0007669"/>
    <property type="project" value="UniProtKB-SubCell"/>
</dbReference>
<evidence type="ECO:0000313" key="13">
    <source>
        <dbReference type="Ensembl" id="ENSGWIP00000001483.1"/>
    </source>
</evidence>
<dbReference type="GO" id="GO:0005783">
    <property type="term" value="C:endoplasmic reticulum"/>
    <property type="evidence" value="ECO:0007669"/>
    <property type="project" value="UniProtKB-SubCell"/>
</dbReference>
<evidence type="ECO:0000256" key="11">
    <source>
        <dbReference type="ARBA" id="ARBA00025913"/>
    </source>
</evidence>
<reference evidence="13" key="3">
    <citation type="submission" date="2025-09" db="UniProtKB">
        <authorList>
            <consortium name="Ensembl"/>
        </authorList>
    </citation>
    <scope>IDENTIFICATION</scope>
</reference>
<dbReference type="GeneID" id="114456437"/>
<evidence type="ECO:0000256" key="6">
    <source>
        <dbReference type="ARBA" id="ARBA00022729"/>
    </source>
</evidence>
<evidence type="ECO:0000256" key="5">
    <source>
        <dbReference type="ARBA" id="ARBA00022525"/>
    </source>
</evidence>
<evidence type="ECO:0000256" key="10">
    <source>
        <dbReference type="ARBA" id="ARBA00023180"/>
    </source>
</evidence>
<accession>A0A8C5FYQ8</accession>
<feature type="signal peptide" evidence="12">
    <location>
        <begin position="1"/>
        <end position="20"/>
    </location>
</feature>
<gene>
    <name evidence="13" type="primary">fibinb</name>
</gene>
<keyword evidence="8" id="KW-0333">Golgi apparatus</keyword>
<proteinExistence type="inferred from homology"/>
<sequence length="207" mass="23556">MVLVPLLVLGALGSLPGSWAVFRGPLQPEMSNGTFHHYFVPDGNYEENDDPELCQMLFKVRDERRCGLDEDQDAVIRDDFSIVRRQVEDAARLLEAVGRTVSFDLDGEPSYGRFLRREAATIGDAFQSSEKSLLELEAKFKQSLESEVKDEHRLGENFLSMALQTREVLRDTVEVSVGLKDKHDLLALIVRSHGTRLSRLKNEYLRF</sequence>
<evidence type="ECO:0000256" key="2">
    <source>
        <dbReference type="ARBA" id="ARBA00004555"/>
    </source>
</evidence>
<dbReference type="PANTHER" id="PTHR31185">
    <property type="entry name" value="FIN BUD INITIATION FACTOR FIBIN"/>
    <property type="match status" value="1"/>
</dbReference>
<evidence type="ECO:0000313" key="14">
    <source>
        <dbReference type="Proteomes" id="UP000694680"/>
    </source>
</evidence>
<dbReference type="RefSeq" id="XP_028293980.1">
    <property type="nucleotide sequence ID" value="XM_028438179.1"/>
</dbReference>
<comment type="similarity">
    <text evidence="4">Belongs to the FIBIN family.</text>
</comment>
<comment type="subcellular location">
    <subcellularLocation>
        <location evidence="1">Endoplasmic reticulum</location>
    </subcellularLocation>
    <subcellularLocation>
        <location evidence="2">Golgi apparatus</location>
    </subcellularLocation>
    <subcellularLocation>
        <location evidence="3">Secreted</location>
    </subcellularLocation>
</comment>
<dbReference type="GO" id="GO:0005576">
    <property type="term" value="C:extracellular region"/>
    <property type="evidence" value="ECO:0007669"/>
    <property type="project" value="UniProtKB-SubCell"/>
</dbReference>
<evidence type="ECO:0000256" key="4">
    <source>
        <dbReference type="ARBA" id="ARBA00007437"/>
    </source>
</evidence>
<dbReference type="Ensembl" id="ENSGWIT00000001595.1">
    <property type="protein sequence ID" value="ENSGWIP00000001483.1"/>
    <property type="gene ID" value="ENSGWIG00000000862.1"/>
</dbReference>
<dbReference type="OrthoDB" id="9434858at2759"/>
<dbReference type="InterPro" id="IPR026772">
    <property type="entry name" value="Fibin"/>
</dbReference>
<keyword evidence="7" id="KW-0256">Endoplasmic reticulum</keyword>